<dbReference type="CDD" id="cd17546">
    <property type="entry name" value="REC_hyHK_CKI1_RcsC-like"/>
    <property type="match status" value="2"/>
</dbReference>
<gene>
    <name evidence="13" type="ORF">ACFPOG_30270</name>
</gene>
<keyword evidence="4" id="KW-0808">Transferase</keyword>
<evidence type="ECO:0000313" key="14">
    <source>
        <dbReference type="Proteomes" id="UP001596044"/>
    </source>
</evidence>
<dbReference type="EMBL" id="JBHSMJ010000054">
    <property type="protein sequence ID" value="MFC5452495.1"/>
    <property type="molecule type" value="Genomic_DNA"/>
</dbReference>
<evidence type="ECO:0000256" key="6">
    <source>
        <dbReference type="ARBA" id="ARBA00022777"/>
    </source>
</evidence>
<dbReference type="PANTHER" id="PTHR45339">
    <property type="entry name" value="HYBRID SIGNAL TRANSDUCTION HISTIDINE KINASE J"/>
    <property type="match status" value="1"/>
</dbReference>
<dbReference type="CDD" id="cd16922">
    <property type="entry name" value="HATPase_EvgS-ArcB-TorS-like"/>
    <property type="match status" value="1"/>
</dbReference>
<dbReference type="PRINTS" id="PR00344">
    <property type="entry name" value="BCTRLSENSOR"/>
</dbReference>
<feature type="modified residue" description="4-aspartylphosphate" evidence="9">
    <location>
        <position position="747"/>
    </location>
</feature>
<keyword evidence="8" id="KW-0902">Two-component regulatory system</keyword>
<dbReference type="SMART" id="SM00388">
    <property type="entry name" value="HisKA"/>
    <property type="match status" value="1"/>
</dbReference>
<sequence length="830" mass="93790">MSAQPLTLVAYETSKTQRNYVILLSALLVLISLITLPFGNTKGAEIPAFIPAVMSTIICFDFITLFVLFNQFRVKRSPAVLVLSAAYLFSALITIPFLLTFPKLFSETGLWHATIQSSPWIYNMGRAGFPVIILIYVWVENRFKNVQLNVRDARRWSAIIMLAVVIVAGLMTLYATYFSESLPIIFEQGNYSPLYEDVVGPGNIVINFIALVALMMKTRGKNVTNLWLIVAILASLLDVLLTYFSGARYSYGWYMAKVNSFMSSNILLAMLIFEFNRLYYNTTELYHHLLERNELVAAKERAESANLAKSEFLASMSHEIRTPMNAIIGMADLLYETELTEEQKTYVEVFRKSGNNLLNLINDILDLSKVEAGHLELEEVDFNLEELIEKTLEILAIRAHGKKLELLSYVAPDISKSICGDPDRLRQVLFNLIGNAIKFTDAGEIVVRVKKDPEHPEMTLVSVSDTGIGIHPSKLGAIFDLFTQGDSSVTRKYGGTGLGLTICKRIVEKMDGEIWVESEVGKGSTFFFRVKLVESGGQLDALPRQEQRLQGLKTLVVDDNSTNRFIVREMLIKYGLEITEAESGREGLEELKRAREAGTPYALLLVDCLMPEMSGFEMIESLQTVCTEKKPVIMMLTSDDQSSNIKRCKELGVNYYMIKPVKKQRLLEAILQAAAPAVNRAELSANVTEWKQEPRQLRILLVEDNEDNQLLFRSYLKKTSHHIDLAENGEIASKKVQESEYDLVFMDMQMPVMDGYTATKLIRAREREKSLRPVPIIALTAHVLKEDMQKCLDCGCTDYLTKPIYKQSLLSFIQLFAEGNYRGPVQQLER</sequence>
<evidence type="ECO:0000256" key="3">
    <source>
        <dbReference type="ARBA" id="ARBA00022553"/>
    </source>
</evidence>
<keyword evidence="10" id="KW-0472">Membrane</keyword>
<dbReference type="SUPFAM" id="SSF55874">
    <property type="entry name" value="ATPase domain of HSP90 chaperone/DNA topoisomerase II/histidine kinase"/>
    <property type="match status" value="1"/>
</dbReference>
<evidence type="ECO:0000256" key="5">
    <source>
        <dbReference type="ARBA" id="ARBA00022741"/>
    </source>
</evidence>
<keyword evidence="14" id="KW-1185">Reference proteome</keyword>
<protein>
    <recommendedName>
        <fullName evidence="2">histidine kinase</fullName>
        <ecNumber evidence="2">2.7.13.3</ecNumber>
    </recommendedName>
</protein>
<comment type="catalytic activity">
    <reaction evidence="1">
        <text>ATP + protein L-histidine = ADP + protein N-phospho-L-histidine.</text>
        <dbReference type="EC" id="2.7.13.3"/>
    </reaction>
</comment>
<dbReference type="Pfam" id="PF17158">
    <property type="entry name" value="MASE4"/>
    <property type="match status" value="1"/>
</dbReference>
<dbReference type="Pfam" id="PF02518">
    <property type="entry name" value="HATPase_c"/>
    <property type="match status" value="1"/>
</dbReference>
<dbReference type="InterPro" id="IPR033424">
    <property type="entry name" value="MASE4"/>
</dbReference>
<dbReference type="PROSITE" id="PS50110">
    <property type="entry name" value="RESPONSE_REGULATORY"/>
    <property type="match status" value="2"/>
</dbReference>
<evidence type="ECO:0000256" key="10">
    <source>
        <dbReference type="SAM" id="Phobius"/>
    </source>
</evidence>
<feature type="domain" description="Response regulatory" evidence="12">
    <location>
        <begin position="553"/>
        <end position="674"/>
    </location>
</feature>
<evidence type="ECO:0000256" key="9">
    <source>
        <dbReference type="PROSITE-ProRule" id="PRU00169"/>
    </source>
</evidence>
<evidence type="ECO:0000256" key="1">
    <source>
        <dbReference type="ARBA" id="ARBA00000085"/>
    </source>
</evidence>
<dbReference type="InterPro" id="IPR001789">
    <property type="entry name" value="Sig_transdc_resp-reg_receiver"/>
</dbReference>
<keyword evidence="7" id="KW-0067">ATP-binding</keyword>
<dbReference type="Gene3D" id="3.40.50.2300">
    <property type="match status" value="2"/>
</dbReference>
<feature type="transmembrane region" description="Helical" evidence="10">
    <location>
        <begin position="80"/>
        <end position="100"/>
    </location>
</feature>
<keyword evidence="10" id="KW-0812">Transmembrane</keyword>
<feature type="transmembrane region" description="Helical" evidence="10">
    <location>
        <begin position="159"/>
        <end position="178"/>
    </location>
</feature>
<dbReference type="InterPro" id="IPR036890">
    <property type="entry name" value="HATPase_C_sf"/>
</dbReference>
<feature type="domain" description="Histidine kinase" evidence="11">
    <location>
        <begin position="315"/>
        <end position="534"/>
    </location>
</feature>
<dbReference type="Proteomes" id="UP001596044">
    <property type="component" value="Unassembled WGS sequence"/>
</dbReference>
<feature type="transmembrane region" description="Helical" evidence="10">
    <location>
        <begin position="120"/>
        <end position="139"/>
    </location>
</feature>
<evidence type="ECO:0000256" key="8">
    <source>
        <dbReference type="ARBA" id="ARBA00023012"/>
    </source>
</evidence>
<comment type="caution">
    <text evidence="13">The sequence shown here is derived from an EMBL/GenBank/DDBJ whole genome shotgun (WGS) entry which is preliminary data.</text>
</comment>
<dbReference type="Pfam" id="PF00512">
    <property type="entry name" value="HisKA"/>
    <property type="match status" value="1"/>
</dbReference>
<dbReference type="InterPro" id="IPR036097">
    <property type="entry name" value="HisK_dim/P_sf"/>
</dbReference>
<dbReference type="RefSeq" id="WP_270880801.1">
    <property type="nucleotide sequence ID" value="NZ_JAQFVF010000038.1"/>
</dbReference>
<organism evidence="13 14">
    <name type="scientific">Paenibacillus aestuarii</name>
    <dbReference type="NCBI Taxonomy" id="516965"/>
    <lineage>
        <taxon>Bacteria</taxon>
        <taxon>Bacillati</taxon>
        <taxon>Bacillota</taxon>
        <taxon>Bacilli</taxon>
        <taxon>Bacillales</taxon>
        <taxon>Paenibacillaceae</taxon>
        <taxon>Paenibacillus</taxon>
    </lineage>
</organism>
<feature type="transmembrane region" description="Helical" evidence="10">
    <location>
        <begin position="226"/>
        <end position="245"/>
    </location>
</feature>
<reference evidence="14" key="1">
    <citation type="journal article" date="2019" name="Int. J. Syst. Evol. Microbiol.">
        <title>The Global Catalogue of Microorganisms (GCM) 10K type strain sequencing project: providing services to taxonomists for standard genome sequencing and annotation.</title>
        <authorList>
            <consortium name="The Broad Institute Genomics Platform"/>
            <consortium name="The Broad Institute Genome Sequencing Center for Infectious Disease"/>
            <person name="Wu L."/>
            <person name="Ma J."/>
        </authorList>
    </citation>
    <scope>NUCLEOTIDE SEQUENCE [LARGE SCALE GENOMIC DNA]</scope>
    <source>
        <strain evidence="14">KACC 11904</strain>
    </source>
</reference>
<feature type="transmembrane region" description="Helical" evidence="10">
    <location>
        <begin position="20"/>
        <end position="40"/>
    </location>
</feature>
<dbReference type="InterPro" id="IPR003594">
    <property type="entry name" value="HATPase_dom"/>
</dbReference>
<dbReference type="SMART" id="SM00448">
    <property type="entry name" value="REC"/>
    <property type="match status" value="2"/>
</dbReference>
<name>A0ABW0KGT3_9BACL</name>
<dbReference type="EC" id="2.7.13.3" evidence="2"/>
<keyword evidence="5" id="KW-0547">Nucleotide-binding</keyword>
<dbReference type="InterPro" id="IPR003661">
    <property type="entry name" value="HisK_dim/P_dom"/>
</dbReference>
<dbReference type="SUPFAM" id="SSF47384">
    <property type="entry name" value="Homodimeric domain of signal transducing histidine kinase"/>
    <property type="match status" value="1"/>
</dbReference>
<evidence type="ECO:0000313" key="13">
    <source>
        <dbReference type="EMBL" id="MFC5452495.1"/>
    </source>
</evidence>
<keyword evidence="6" id="KW-0418">Kinase</keyword>
<feature type="transmembrane region" description="Helical" evidence="10">
    <location>
        <begin position="198"/>
        <end position="214"/>
    </location>
</feature>
<evidence type="ECO:0000256" key="4">
    <source>
        <dbReference type="ARBA" id="ARBA00022679"/>
    </source>
</evidence>
<accession>A0ABW0KGT3</accession>
<dbReference type="InterPro" id="IPR005467">
    <property type="entry name" value="His_kinase_dom"/>
</dbReference>
<evidence type="ECO:0000259" key="12">
    <source>
        <dbReference type="PROSITE" id="PS50110"/>
    </source>
</evidence>
<evidence type="ECO:0000259" key="11">
    <source>
        <dbReference type="PROSITE" id="PS50109"/>
    </source>
</evidence>
<dbReference type="Gene3D" id="3.30.565.10">
    <property type="entry name" value="Histidine kinase-like ATPase, C-terminal domain"/>
    <property type="match status" value="1"/>
</dbReference>
<dbReference type="PANTHER" id="PTHR45339:SF1">
    <property type="entry name" value="HYBRID SIGNAL TRANSDUCTION HISTIDINE KINASE J"/>
    <property type="match status" value="1"/>
</dbReference>
<evidence type="ECO:0000256" key="7">
    <source>
        <dbReference type="ARBA" id="ARBA00022840"/>
    </source>
</evidence>
<dbReference type="Gene3D" id="1.10.287.130">
    <property type="match status" value="1"/>
</dbReference>
<dbReference type="PROSITE" id="PS50109">
    <property type="entry name" value="HIS_KIN"/>
    <property type="match status" value="1"/>
</dbReference>
<dbReference type="CDD" id="cd00082">
    <property type="entry name" value="HisKA"/>
    <property type="match status" value="1"/>
</dbReference>
<dbReference type="Pfam" id="PF00072">
    <property type="entry name" value="Response_reg"/>
    <property type="match status" value="2"/>
</dbReference>
<feature type="transmembrane region" description="Helical" evidence="10">
    <location>
        <begin position="46"/>
        <end position="68"/>
    </location>
</feature>
<evidence type="ECO:0000256" key="2">
    <source>
        <dbReference type="ARBA" id="ARBA00012438"/>
    </source>
</evidence>
<dbReference type="InterPro" id="IPR004358">
    <property type="entry name" value="Sig_transdc_His_kin-like_C"/>
</dbReference>
<keyword evidence="3 9" id="KW-0597">Phosphoprotein</keyword>
<dbReference type="SUPFAM" id="SSF52172">
    <property type="entry name" value="CheY-like"/>
    <property type="match status" value="2"/>
</dbReference>
<feature type="modified residue" description="4-aspartylphosphate" evidence="9">
    <location>
        <position position="607"/>
    </location>
</feature>
<dbReference type="SMART" id="SM00387">
    <property type="entry name" value="HATPase_c"/>
    <property type="match status" value="1"/>
</dbReference>
<dbReference type="InterPro" id="IPR011006">
    <property type="entry name" value="CheY-like_superfamily"/>
</dbReference>
<proteinExistence type="predicted"/>
<feature type="domain" description="Response regulatory" evidence="12">
    <location>
        <begin position="698"/>
        <end position="817"/>
    </location>
</feature>
<keyword evidence="10" id="KW-1133">Transmembrane helix</keyword>